<dbReference type="Proteomes" id="UP000799324">
    <property type="component" value="Unassembled WGS sequence"/>
</dbReference>
<dbReference type="EMBL" id="MU004306">
    <property type="protein sequence ID" value="KAF2659500.1"/>
    <property type="molecule type" value="Genomic_DNA"/>
</dbReference>
<protein>
    <submittedName>
        <fullName evidence="2">GCN5-related N-acetyltransferas-like protein</fullName>
    </submittedName>
</protein>
<feature type="domain" description="N-acetyltransferase" evidence="1">
    <location>
        <begin position="66"/>
        <end position="217"/>
    </location>
</feature>
<dbReference type="AlphaFoldDB" id="A0A6A6THW3"/>
<dbReference type="PROSITE" id="PS51186">
    <property type="entry name" value="GNAT"/>
    <property type="match status" value="1"/>
</dbReference>
<gene>
    <name evidence="2" type="ORF">K491DRAFT_755274</name>
</gene>
<evidence type="ECO:0000259" key="1">
    <source>
        <dbReference type="PROSITE" id="PS51186"/>
    </source>
</evidence>
<evidence type="ECO:0000313" key="2">
    <source>
        <dbReference type="EMBL" id="KAF2659500.1"/>
    </source>
</evidence>
<dbReference type="Pfam" id="PF00583">
    <property type="entry name" value="Acetyltransf_1"/>
    <property type="match status" value="1"/>
</dbReference>
<sequence>MTQPFIRPYNNPQDFEACLNIFYTTIDSSVNSEPARTIGSYLWCKSYLVLSPHTCFVLDNGSGLPVGYIIGTPSTTDFASRWEDVLIPIVDPKLVPRDDQPGETQLVRDLKRALYGAECSMLQKSEELLQRYPAHLHVNVLPEYQGRGFGSLLTGKFLERMGEEGVRGVHLGMVRGNEGARRFYERAGWRVCEEVLDGGSSGEVGRDGNALCLLKDL</sequence>
<dbReference type="OrthoDB" id="64477at2759"/>
<dbReference type="SUPFAM" id="SSF55729">
    <property type="entry name" value="Acyl-CoA N-acyltransferases (Nat)"/>
    <property type="match status" value="1"/>
</dbReference>
<organism evidence="2 3">
    <name type="scientific">Lophiostoma macrostomum CBS 122681</name>
    <dbReference type="NCBI Taxonomy" id="1314788"/>
    <lineage>
        <taxon>Eukaryota</taxon>
        <taxon>Fungi</taxon>
        <taxon>Dikarya</taxon>
        <taxon>Ascomycota</taxon>
        <taxon>Pezizomycotina</taxon>
        <taxon>Dothideomycetes</taxon>
        <taxon>Pleosporomycetidae</taxon>
        <taxon>Pleosporales</taxon>
        <taxon>Lophiostomataceae</taxon>
        <taxon>Lophiostoma</taxon>
    </lineage>
</organism>
<dbReference type="GO" id="GO:0016747">
    <property type="term" value="F:acyltransferase activity, transferring groups other than amino-acyl groups"/>
    <property type="evidence" value="ECO:0007669"/>
    <property type="project" value="InterPro"/>
</dbReference>
<keyword evidence="3" id="KW-1185">Reference proteome</keyword>
<name>A0A6A6THW3_9PLEO</name>
<accession>A0A6A6THW3</accession>
<reference evidence="2" key="1">
    <citation type="journal article" date="2020" name="Stud. Mycol.">
        <title>101 Dothideomycetes genomes: a test case for predicting lifestyles and emergence of pathogens.</title>
        <authorList>
            <person name="Haridas S."/>
            <person name="Albert R."/>
            <person name="Binder M."/>
            <person name="Bloem J."/>
            <person name="Labutti K."/>
            <person name="Salamov A."/>
            <person name="Andreopoulos B."/>
            <person name="Baker S."/>
            <person name="Barry K."/>
            <person name="Bills G."/>
            <person name="Bluhm B."/>
            <person name="Cannon C."/>
            <person name="Castanera R."/>
            <person name="Culley D."/>
            <person name="Daum C."/>
            <person name="Ezra D."/>
            <person name="Gonzalez J."/>
            <person name="Henrissat B."/>
            <person name="Kuo A."/>
            <person name="Liang C."/>
            <person name="Lipzen A."/>
            <person name="Lutzoni F."/>
            <person name="Magnuson J."/>
            <person name="Mondo S."/>
            <person name="Nolan M."/>
            <person name="Ohm R."/>
            <person name="Pangilinan J."/>
            <person name="Park H.-J."/>
            <person name="Ramirez L."/>
            <person name="Alfaro M."/>
            <person name="Sun H."/>
            <person name="Tritt A."/>
            <person name="Yoshinaga Y."/>
            <person name="Zwiers L.-H."/>
            <person name="Turgeon B."/>
            <person name="Goodwin S."/>
            <person name="Spatafora J."/>
            <person name="Crous P."/>
            <person name="Grigoriev I."/>
        </authorList>
    </citation>
    <scope>NUCLEOTIDE SEQUENCE</scope>
    <source>
        <strain evidence="2">CBS 122681</strain>
    </source>
</reference>
<dbReference type="InterPro" id="IPR016181">
    <property type="entry name" value="Acyl_CoA_acyltransferase"/>
</dbReference>
<dbReference type="InterPro" id="IPR000182">
    <property type="entry name" value="GNAT_dom"/>
</dbReference>
<evidence type="ECO:0000313" key="3">
    <source>
        <dbReference type="Proteomes" id="UP000799324"/>
    </source>
</evidence>
<dbReference type="CDD" id="cd04301">
    <property type="entry name" value="NAT_SF"/>
    <property type="match status" value="1"/>
</dbReference>
<dbReference type="Gene3D" id="3.40.630.30">
    <property type="match status" value="1"/>
</dbReference>
<proteinExistence type="predicted"/>